<dbReference type="InterPro" id="IPR036388">
    <property type="entry name" value="WH-like_DNA-bd_sf"/>
</dbReference>
<dbReference type="Gene3D" id="1.10.10.10">
    <property type="entry name" value="Winged helix-like DNA-binding domain superfamily/Winged helix DNA-binding domain"/>
    <property type="match status" value="1"/>
</dbReference>
<dbReference type="Pfam" id="PF16124">
    <property type="entry name" value="RecQ_Zn_bind"/>
    <property type="match status" value="1"/>
</dbReference>
<organism evidence="2 3">
    <name type="scientific">Polarella glacialis</name>
    <name type="common">Dinoflagellate</name>
    <dbReference type="NCBI Taxonomy" id="89957"/>
    <lineage>
        <taxon>Eukaryota</taxon>
        <taxon>Sar</taxon>
        <taxon>Alveolata</taxon>
        <taxon>Dinophyceae</taxon>
        <taxon>Suessiales</taxon>
        <taxon>Suessiaceae</taxon>
        <taxon>Polarella</taxon>
    </lineage>
</organism>
<gene>
    <name evidence="2" type="ORF">PGLA2088_LOCUS39392</name>
</gene>
<evidence type="ECO:0000259" key="1">
    <source>
        <dbReference type="Pfam" id="PF16124"/>
    </source>
</evidence>
<name>A0A813L1B0_POLGL</name>
<dbReference type="AlphaFoldDB" id="A0A813L1B0"/>
<protein>
    <recommendedName>
        <fullName evidence="1">ATP-dependent DNA helicase RecQ zinc-binding domain-containing protein</fullName>
    </recommendedName>
</protein>
<sequence>VLSVPIDIRKLAQEEVQRFEEREKRDLLRMEQVVSFLTADSCQQKLLMRRFGDEPSPDFRCSGGCNFCRSGKAVPRPELRAKAPDAKLWQDLELAVQKRTLPSDDARLLARFALGEKSPRITSLSLSRNELFGAFEGRDFEEVYARCKQLCSE</sequence>
<dbReference type="Proteomes" id="UP000626109">
    <property type="component" value="Unassembled WGS sequence"/>
</dbReference>
<proteinExistence type="predicted"/>
<evidence type="ECO:0000313" key="3">
    <source>
        <dbReference type="Proteomes" id="UP000626109"/>
    </source>
</evidence>
<reference evidence="2" key="1">
    <citation type="submission" date="2021-02" db="EMBL/GenBank/DDBJ databases">
        <authorList>
            <person name="Dougan E. K."/>
            <person name="Rhodes N."/>
            <person name="Thang M."/>
            <person name="Chan C."/>
        </authorList>
    </citation>
    <scope>NUCLEOTIDE SEQUENCE</scope>
</reference>
<feature type="domain" description="ATP-dependent DNA helicase RecQ zinc-binding" evidence="1">
    <location>
        <begin position="8"/>
        <end position="69"/>
    </location>
</feature>
<feature type="non-terminal residue" evidence="2">
    <location>
        <position position="1"/>
    </location>
</feature>
<dbReference type="EMBL" id="CAJNNW010033099">
    <property type="protein sequence ID" value="CAE8717100.1"/>
    <property type="molecule type" value="Genomic_DNA"/>
</dbReference>
<evidence type="ECO:0000313" key="2">
    <source>
        <dbReference type="EMBL" id="CAE8717100.1"/>
    </source>
</evidence>
<comment type="caution">
    <text evidence="2">The sequence shown here is derived from an EMBL/GenBank/DDBJ whole genome shotgun (WGS) entry which is preliminary data.</text>
</comment>
<accession>A0A813L1B0</accession>
<dbReference type="InterPro" id="IPR032284">
    <property type="entry name" value="RecQ_Zn-bd"/>
</dbReference>